<evidence type="ECO:0000256" key="6">
    <source>
        <dbReference type="ARBA" id="ARBA00038076"/>
    </source>
</evidence>
<keyword evidence="5 7" id="KW-0472">Membrane</keyword>
<feature type="domain" description="ABC3 transporter permease C-terminal" evidence="8">
    <location>
        <begin position="685"/>
        <end position="801"/>
    </location>
</feature>
<protein>
    <submittedName>
        <fullName evidence="10">ADOP family duplicated permease</fullName>
    </submittedName>
</protein>
<sequence>MNIWLNEIARAWRASLRRPAFLLLASGVLALGIGASVAVFALIQNTLLKPSPLPDVERLAIVGNVHGGEVWAISKQAYQHLGKIEGVRSIGLLGGGTVANIAGAGEPEQVTVAYFDRTLLPTLGLRPVLGRNFDAQEDQPNGPKAVMLSHGLWLRRFGGDPQVIGRRMQVEGVPHTIVGVLPAAFADLMNDGAIALPMALPPNSTDSGTNYAAIARLAAGTSIRQVGAQVDARLRATYRDLGEPQWEQARGGAERLLDWQHRDARSLLTVFLGSALLVLAIALVNLVNLMFMRMLSRGHDVAVRAALGAPAMRLMLPAMSEGALVGLCGALLGLALAKLGLGLLQGVIPAEWLSAGQVRLGGFAWGLALAVGLCGALVAAVLGLWRSRAAVAVDELREGGRSGLGVRSGRLGRALVIAQVALAAILLCVAGTIARTLYDASQRSLGFEAEHILTFEVAPVQARYPDAAAVRDLSERLQERLRALPGVTEVSAATNLPSGGARDQFNMGDLHLPGGPQFYVQYHGVAPGYFELFGIRLLRGRTFQRDDRQGAEPVAIVSRNLADAKFAGHALGKTIQQGEGEHAWSARIVGVVEDTYQRGPLHAPEPMLYVPLAQMPEDTLAIFRGYEPLRFVLRGHGEPMQWREGVRAAMGEVAPEQPFANLRAMRDVVRGTTMRLRLELLLVGLFSGLALLLAAAGLYAVMAVAVAAREREFGVRTALGAPPVRLVRLVLRGGMVQIAWGLLIGLAVALVATRLLSEALMRLLNRASGLDPVALLGVCLLLATAGMLACVWPAVRASRVHPMRALRGD</sequence>
<dbReference type="Pfam" id="PF02687">
    <property type="entry name" value="FtsX"/>
    <property type="match status" value="2"/>
</dbReference>
<feature type="domain" description="ABC3 transporter permease C-terminal" evidence="8">
    <location>
        <begin position="275"/>
        <end position="385"/>
    </location>
</feature>
<evidence type="ECO:0000313" key="10">
    <source>
        <dbReference type="EMBL" id="MEI7035781.1"/>
    </source>
</evidence>
<feature type="domain" description="MacB-like periplasmic core" evidence="9">
    <location>
        <begin position="24"/>
        <end position="232"/>
    </location>
</feature>
<feature type="transmembrane region" description="Helical" evidence="7">
    <location>
        <begin position="322"/>
        <end position="343"/>
    </location>
</feature>
<feature type="transmembrane region" description="Helical" evidence="7">
    <location>
        <begin position="680"/>
        <end position="708"/>
    </location>
</feature>
<dbReference type="PANTHER" id="PTHR30572">
    <property type="entry name" value="MEMBRANE COMPONENT OF TRANSPORTER-RELATED"/>
    <property type="match status" value="1"/>
</dbReference>
<dbReference type="InterPro" id="IPR003838">
    <property type="entry name" value="ABC3_permease_C"/>
</dbReference>
<dbReference type="InterPro" id="IPR025857">
    <property type="entry name" value="MacB_PCD"/>
</dbReference>
<feature type="transmembrane region" description="Helical" evidence="7">
    <location>
        <begin position="729"/>
        <end position="753"/>
    </location>
</feature>
<keyword evidence="2" id="KW-1003">Cell membrane</keyword>
<evidence type="ECO:0000259" key="9">
    <source>
        <dbReference type="Pfam" id="PF12704"/>
    </source>
</evidence>
<comment type="subcellular location">
    <subcellularLocation>
        <location evidence="1">Cell membrane</location>
        <topology evidence="1">Multi-pass membrane protein</topology>
    </subcellularLocation>
</comment>
<dbReference type="Proteomes" id="UP001381174">
    <property type="component" value="Unassembled WGS sequence"/>
</dbReference>
<evidence type="ECO:0000256" key="1">
    <source>
        <dbReference type="ARBA" id="ARBA00004651"/>
    </source>
</evidence>
<evidence type="ECO:0000256" key="5">
    <source>
        <dbReference type="ARBA" id="ARBA00023136"/>
    </source>
</evidence>
<evidence type="ECO:0000313" key="11">
    <source>
        <dbReference type="Proteomes" id="UP001381174"/>
    </source>
</evidence>
<dbReference type="PANTHER" id="PTHR30572:SF4">
    <property type="entry name" value="ABC TRANSPORTER PERMEASE YTRF"/>
    <property type="match status" value="1"/>
</dbReference>
<keyword evidence="11" id="KW-1185">Reference proteome</keyword>
<dbReference type="InterPro" id="IPR050250">
    <property type="entry name" value="Macrolide_Exporter_MacB"/>
</dbReference>
<feature type="transmembrane region" description="Helical" evidence="7">
    <location>
        <begin position="21"/>
        <end position="43"/>
    </location>
</feature>
<organism evidence="10 11">
    <name type="scientific">Fulvimonas yonginensis</name>
    <dbReference type="NCBI Taxonomy" id="1495200"/>
    <lineage>
        <taxon>Bacteria</taxon>
        <taxon>Pseudomonadati</taxon>
        <taxon>Pseudomonadota</taxon>
        <taxon>Gammaproteobacteria</taxon>
        <taxon>Lysobacterales</taxon>
        <taxon>Rhodanobacteraceae</taxon>
        <taxon>Fulvimonas</taxon>
    </lineage>
</organism>
<keyword evidence="4 7" id="KW-1133">Transmembrane helix</keyword>
<feature type="transmembrane region" description="Helical" evidence="7">
    <location>
        <begin position="773"/>
        <end position="795"/>
    </location>
</feature>
<evidence type="ECO:0000256" key="2">
    <source>
        <dbReference type="ARBA" id="ARBA00022475"/>
    </source>
</evidence>
<comment type="similarity">
    <text evidence="6">Belongs to the ABC-4 integral membrane protein family.</text>
</comment>
<evidence type="ECO:0000259" key="8">
    <source>
        <dbReference type="Pfam" id="PF02687"/>
    </source>
</evidence>
<name>A0ABU8J8A6_9GAMM</name>
<dbReference type="NCBIfam" id="TIGR03434">
    <property type="entry name" value="ADOP"/>
    <property type="match status" value="1"/>
</dbReference>
<dbReference type="RefSeq" id="WP_336806410.1">
    <property type="nucleotide sequence ID" value="NZ_JBBBNY010000002.1"/>
</dbReference>
<proteinExistence type="inferred from homology"/>
<reference evidence="10 11" key="1">
    <citation type="journal article" date="2014" name="Int. J. Syst. Evol. Microbiol.">
        <title>Fulvimonas yonginensis sp. nov., isolated from greenhouse soil, and emended description of the genus Fulvimonas.</title>
        <authorList>
            <person name="Ahn J.H."/>
            <person name="Kim S.J."/>
            <person name="Weon H.Y."/>
            <person name="Hong S.B."/>
            <person name="Seok S.J."/>
            <person name="Kwon S.W."/>
        </authorList>
    </citation>
    <scope>NUCLEOTIDE SEQUENCE [LARGE SCALE GENOMIC DNA]</scope>
    <source>
        <strain evidence="10 11">KACC 16952</strain>
    </source>
</reference>
<dbReference type="Pfam" id="PF12704">
    <property type="entry name" value="MacB_PCD"/>
    <property type="match status" value="2"/>
</dbReference>
<gene>
    <name evidence="10" type="ORF">WAT24_03300</name>
</gene>
<feature type="transmembrane region" description="Helical" evidence="7">
    <location>
        <begin position="363"/>
        <end position="385"/>
    </location>
</feature>
<feature type="transmembrane region" description="Helical" evidence="7">
    <location>
        <begin position="267"/>
        <end position="287"/>
    </location>
</feature>
<comment type="caution">
    <text evidence="10">The sequence shown here is derived from an EMBL/GenBank/DDBJ whole genome shotgun (WGS) entry which is preliminary data.</text>
</comment>
<evidence type="ECO:0000256" key="3">
    <source>
        <dbReference type="ARBA" id="ARBA00022692"/>
    </source>
</evidence>
<dbReference type="InterPro" id="IPR017800">
    <property type="entry name" value="ADOP"/>
</dbReference>
<dbReference type="EMBL" id="JBBBNY010000002">
    <property type="protein sequence ID" value="MEI7035781.1"/>
    <property type="molecule type" value="Genomic_DNA"/>
</dbReference>
<evidence type="ECO:0000256" key="4">
    <source>
        <dbReference type="ARBA" id="ARBA00022989"/>
    </source>
</evidence>
<evidence type="ECO:0000256" key="7">
    <source>
        <dbReference type="SAM" id="Phobius"/>
    </source>
</evidence>
<accession>A0ABU8J8A6</accession>
<feature type="transmembrane region" description="Helical" evidence="7">
    <location>
        <begin position="414"/>
        <end position="434"/>
    </location>
</feature>
<feature type="domain" description="MacB-like periplasmic core" evidence="9">
    <location>
        <begin position="430"/>
        <end position="618"/>
    </location>
</feature>
<keyword evidence="3 7" id="KW-0812">Transmembrane</keyword>